<dbReference type="OrthoDB" id="5171781at2"/>
<protein>
    <recommendedName>
        <fullName evidence="5">Extracellular solute-binding protein</fullName>
    </recommendedName>
</protein>
<gene>
    <name evidence="3" type="ORF">B0I33_110232</name>
</gene>
<evidence type="ECO:0000313" key="3">
    <source>
        <dbReference type="EMBL" id="PRX45133.1"/>
    </source>
</evidence>
<keyword evidence="2" id="KW-0812">Transmembrane</keyword>
<feature type="region of interest" description="Disordered" evidence="1">
    <location>
        <begin position="1"/>
        <end position="24"/>
    </location>
</feature>
<dbReference type="EMBL" id="PVNH01000010">
    <property type="protein sequence ID" value="PRX45133.1"/>
    <property type="molecule type" value="Genomic_DNA"/>
</dbReference>
<comment type="caution">
    <text evidence="3">The sequence shown here is derived from an EMBL/GenBank/DDBJ whole genome shotgun (WGS) entry which is preliminary data.</text>
</comment>
<evidence type="ECO:0000256" key="1">
    <source>
        <dbReference type="SAM" id="MobiDB-lite"/>
    </source>
</evidence>
<name>A0A2T0LPH6_9PSEU</name>
<keyword evidence="2" id="KW-0472">Membrane</keyword>
<keyword evidence="2" id="KW-1133">Transmembrane helix</keyword>
<evidence type="ECO:0008006" key="5">
    <source>
        <dbReference type="Google" id="ProtNLM"/>
    </source>
</evidence>
<keyword evidence="4" id="KW-1185">Reference proteome</keyword>
<reference evidence="3 4" key="1">
    <citation type="submission" date="2018-03" db="EMBL/GenBank/DDBJ databases">
        <title>Genomic Encyclopedia of Type Strains, Phase III (KMG-III): the genomes of soil and plant-associated and newly described type strains.</title>
        <authorList>
            <person name="Whitman W."/>
        </authorList>
    </citation>
    <scope>NUCLEOTIDE SEQUENCE [LARGE SCALE GENOMIC DNA]</scope>
    <source>
        <strain evidence="3 4">CGMCC 4.7125</strain>
    </source>
</reference>
<dbReference type="AlphaFoldDB" id="A0A2T0LPH6"/>
<dbReference type="Proteomes" id="UP000238362">
    <property type="component" value="Unassembled WGS sequence"/>
</dbReference>
<proteinExistence type="predicted"/>
<evidence type="ECO:0000313" key="4">
    <source>
        <dbReference type="Proteomes" id="UP000238362"/>
    </source>
</evidence>
<dbReference type="RefSeq" id="WP_106181065.1">
    <property type="nucleotide sequence ID" value="NZ_PVNH01000010.1"/>
</dbReference>
<feature type="transmembrane region" description="Helical" evidence="2">
    <location>
        <begin position="34"/>
        <end position="55"/>
    </location>
</feature>
<organism evidence="3 4">
    <name type="scientific">Prauserella shujinwangii</name>
    <dbReference type="NCBI Taxonomy" id="1453103"/>
    <lineage>
        <taxon>Bacteria</taxon>
        <taxon>Bacillati</taxon>
        <taxon>Actinomycetota</taxon>
        <taxon>Actinomycetes</taxon>
        <taxon>Pseudonocardiales</taxon>
        <taxon>Pseudonocardiaceae</taxon>
        <taxon>Prauserella</taxon>
    </lineage>
</organism>
<feature type="compositionally biased region" description="Basic and acidic residues" evidence="1">
    <location>
        <begin position="1"/>
        <end position="14"/>
    </location>
</feature>
<evidence type="ECO:0000256" key="2">
    <source>
        <dbReference type="SAM" id="Phobius"/>
    </source>
</evidence>
<sequence>MGRHSRVETPERPDSVTSTGTHRAVGKAAGRRRVAAWPIACLVLVGLLVAGWFGWNWADGVLQSRAEALAAGCQEGDARISVVVDPAAEQPVTTAAQRWNAARTVVHGHCITVAVHTAASDQVLDVLLGDADPGPIGGTPSAWLPATGDAAERLRAERPELVGSLPESVTGTDGEYPYLALAGAGVDDVQERAAQSFGAYLTRPAQQAAFTDAGLSS</sequence>
<accession>A0A2T0LPH6</accession>